<dbReference type="Proteomes" id="UP000045782">
    <property type="component" value="Unassembled WGS sequence"/>
</dbReference>
<evidence type="ECO:0000313" key="2">
    <source>
        <dbReference type="Proteomes" id="UP000045782"/>
    </source>
</evidence>
<proteinExistence type="predicted"/>
<evidence type="ECO:0000313" key="1">
    <source>
        <dbReference type="EMBL" id="CPV66050.1"/>
    </source>
</evidence>
<organism evidence="1 2">
    <name type="scientific">Mycobacteroides abscessus</name>
    <dbReference type="NCBI Taxonomy" id="36809"/>
    <lineage>
        <taxon>Bacteria</taxon>
        <taxon>Bacillati</taxon>
        <taxon>Actinomycetota</taxon>
        <taxon>Actinomycetes</taxon>
        <taxon>Mycobacteriales</taxon>
        <taxon>Mycobacteriaceae</taxon>
        <taxon>Mycobacteroides</taxon>
    </lineage>
</organism>
<gene>
    <name evidence="1" type="ORF">ERS075579_03930</name>
</gene>
<protein>
    <submittedName>
        <fullName evidence="1">Uncharacterized protein</fullName>
    </submittedName>
</protein>
<reference evidence="1 2" key="1">
    <citation type="submission" date="2015-03" db="EMBL/GenBank/DDBJ databases">
        <authorList>
            <person name="Murphy D."/>
        </authorList>
    </citation>
    <scope>NUCLEOTIDE SEQUENCE [LARGE SCALE GENOMIC DNA]</scope>
    <source>
        <strain evidence="1 2">PAP088</strain>
    </source>
</reference>
<sequence>MPAANLDQINQDTSVVRHFARAVTSVCTDLIDAPMHQPSQQRVIELLLNEAENAAEAFARLQPPHGSSDRLQHG</sequence>
<dbReference type="EMBL" id="CSWP01000009">
    <property type="protein sequence ID" value="CPV66050.1"/>
    <property type="molecule type" value="Genomic_DNA"/>
</dbReference>
<accession>A0A0U0ZQU5</accession>
<name>A0A0U0ZQU5_9MYCO</name>
<dbReference type="RefSeq" id="WP_052618972.1">
    <property type="nucleotide sequence ID" value="NZ_CSWP01000009.1"/>
</dbReference>
<dbReference type="AlphaFoldDB" id="A0A0U0ZQU5"/>